<dbReference type="Proteomes" id="UP000292957">
    <property type="component" value="Unassembled WGS sequence"/>
</dbReference>
<evidence type="ECO:0000313" key="2">
    <source>
        <dbReference type="EMBL" id="TBU30667.1"/>
    </source>
</evidence>
<feature type="chain" id="PRO_5020722760" description="Secreted protein" evidence="1">
    <location>
        <begin position="24"/>
        <end position="98"/>
    </location>
</feature>
<evidence type="ECO:0008006" key="3">
    <source>
        <dbReference type="Google" id="ProtNLM"/>
    </source>
</evidence>
<sequence length="98" mass="10364">MSDGLLSLLPAWLLLYLLPMAQAYVPTYRHATVGIVRACALSRRCDRSGRGLPHPTASDPFSPGLGQLTAVPAYHGSIPLAKAIDPAGPEASTRQANQ</sequence>
<keyword evidence="1" id="KW-0732">Signal</keyword>
<evidence type="ECO:0000256" key="1">
    <source>
        <dbReference type="SAM" id="SignalP"/>
    </source>
</evidence>
<feature type="signal peptide" evidence="1">
    <location>
        <begin position="1"/>
        <end position="23"/>
    </location>
</feature>
<reference evidence="2" key="1">
    <citation type="submission" date="2019-01" db="EMBL/GenBank/DDBJ databases">
        <title>Draft genome sequences of three monokaryotic isolates of the white-rot basidiomycete fungus Dichomitus squalens.</title>
        <authorList>
            <consortium name="DOE Joint Genome Institute"/>
            <person name="Lopez S.C."/>
            <person name="Andreopoulos B."/>
            <person name="Pangilinan J."/>
            <person name="Lipzen A."/>
            <person name="Riley R."/>
            <person name="Ahrendt S."/>
            <person name="Ng V."/>
            <person name="Barry K."/>
            <person name="Daum C."/>
            <person name="Grigoriev I.V."/>
            <person name="Hilden K.S."/>
            <person name="Makela M.R."/>
            <person name="de Vries R.P."/>
        </authorList>
    </citation>
    <scope>NUCLEOTIDE SEQUENCE [LARGE SCALE GENOMIC DNA]</scope>
    <source>
        <strain evidence="2">OM18370.1</strain>
    </source>
</reference>
<accession>A0A4Q9MTK6</accession>
<proteinExistence type="predicted"/>
<organism evidence="2">
    <name type="scientific">Dichomitus squalens</name>
    <dbReference type="NCBI Taxonomy" id="114155"/>
    <lineage>
        <taxon>Eukaryota</taxon>
        <taxon>Fungi</taxon>
        <taxon>Dikarya</taxon>
        <taxon>Basidiomycota</taxon>
        <taxon>Agaricomycotina</taxon>
        <taxon>Agaricomycetes</taxon>
        <taxon>Polyporales</taxon>
        <taxon>Polyporaceae</taxon>
        <taxon>Dichomitus</taxon>
    </lineage>
</organism>
<gene>
    <name evidence="2" type="ORF">BD311DRAFT_185443</name>
</gene>
<protein>
    <recommendedName>
        <fullName evidence="3">Secreted protein</fullName>
    </recommendedName>
</protein>
<dbReference type="EMBL" id="ML143404">
    <property type="protein sequence ID" value="TBU30667.1"/>
    <property type="molecule type" value="Genomic_DNA"/>
</dbReference>
<dbReference type="AlphaFoldDB" id="A0A4Q9MTK6"/>
<name>A0A4Q9MTK6_9APHY</name>